<dbReference type="InterPro" id="IPR002068">
    <property type="entry name" value="A-crystallin/Hsp20_dom"/>
</dbReference>
<dbReference type="Pfam" id="PF00011">
    <property type="entry name" value="HSP20"/>
    <property type="match status" value="1"/>
</dbReference>
<sequence length="357" mass="40378">VITKFTNFLTTLNQDLYDNTFTVYCLKIFFVKHGFQMTLQVQHSQNRNSPCIGRSIQNSLSTSYSSQFKSSGIAKYHDTYHSPYANYDCTFIRGIIPSKEETYICDWPYNQKNDGSVTAVTNGKRIELSFDVKQFKPKEIKIYVDGERLNIFCKHEKNNESNTCGTNISKTYHLPKYINPRTLTHEITKDGDLIIRASKKRKMSSCKNILTSISKTFYQTPKYTQIASYHQKVIDHYENPRNVGSLDAKDPNVGTGIVGAPACGDVMKLQIKVDDNGKIVEAKFKTFGCGSAIASSSLATEWIQGKTTEYASKIKNDEIAKELSLPPVKLHCSMLAQDAIQAALNDYKKKQEMKNTE</sequence>
<evidence type="ECO:0000256" key="3">
    <source>
        <dbReference type="RuleBase" id="RU003616"/>
    </source>
</evidence>
<protein>
    <submittedName>
        <fullName evidence="7">SHSP domain-containing protein</fullName>
    </submittedName>
</protein>
<dbReference type="PANTHER" id="PTHR10093">
    <property type="entry name" value="IRON-SULFUR CLUSTER ASSEMBLY ENZYME NIFU HOMOLOG"/>
    <property type="match status" value="1"/>
</dbReference>
<dbReference type="CDD" id="cd06526">
    <property type="entry name" value="metazoan_ACD"/>
    <property type="match status" value="1"/>
</dbReference>
<dbReference type="GO" id="GO:0005506">
    <property type="term" value="F:iron ion binding"/>
    <property type="evidence" value="ECO:0007669"/>
    <property type="project" value="UniProtKB-UniRule"/>
</dbReference>
<keyword evidence="6" id="KW-1185">Reference proteome</keyword>
<dbReference type="InterPro" id="IPR002871">
    <property type="entry name" value="NIF_FeS_clus_asmbl_NifU_N"/>
</dbReference>
<dbReference type="InterPro" id="IPR011339">
    <property type="entry name" value="ISCU"/>
</dbReference>
<dbReference type="FunFam" id="3.90.1010.10:FF:000001">
    <property type="entry name" value="Iron-sulfur cluster assembly scaffold protein IscU"/>
    <property type="match status" value="1"/>
</dbReference>
<dbReference type="PROSITE" id="PS01031">
    <property type="entry name" value="SHSP"/>
    <property type="match status" value="1"/>
</dbReference>
<dbReference type="GO" id="GO:0051536">
    <property type="term" value="F:iron-sulfur cluster binding"/>
    <property type="evidence" value="ECO:0007669"/>
    <property type="project" value="UniProtKB-UniRule"/>
</dbReference>
<reference evidence="7" key="1">
    <citation type="submission" date="2024-02" db="UniProtKB">
        <authorList>
            <consortium name="WormBaseParasite"/>
        </authorList>
    </citation>
    <scope>IDENTIFICATION</scope>
</reference>
<evidence type="ECO:0000256" key="2">
    <source>
        <dbReference type="PROSITE-ProRule" id="PRU00285"/>
    </source>
</evidence>
<comment type="similarity">
    <text evidence="2 3">Belongs to the small heat shock protein (HSP20) family.</text>
</comment>
<organism evidence="6 7">
    <name type="scientific">Strongyloides stercoralis</name>
    <name type="common">Threadworm</name>
    <dbReference type="NCBI Taxonomy" id="6248"/>
    <lineage>
        <taxon>Eukaryota</taxon>
        <taxon>Metazoa</taxon>
        <taxon>Ecdysozoa</taxon>
        <taxon>Nematoda</taxon>
        <taxon>Chromadorea</taxon>
        <taxon>Rhabditida</taxon>
        <taxon>Tylenchina</taxon>
        <taxon>Panagrolaimomorpha</taxon>
        <taxon>Strongyloidoidea</taxon>
        <taxon>Strongyloididae</taxon>
        <taxon>Strongyloides</taxon>
    </lineage>
</organism>
<dbReference type="Pfam" id="PF01592">
    <property type="entry name" value="NifU_N"/>
    <property type="match status" value="1"/>
</dbReference>
<dbReference type="CDD" id="cd06664">
    <property type="entry name" value="IscU_like"/>
    <property type="match status" value="1"/>
</dbReference>
<dbReference type="Proteomes" id="UP000035681">
    <property type="component" value="Unplaced"/>
</dbReference>
<evidence type="ECO:0000313" key="6">
    <source>
        <dbReference type="Proteomes" id="UP000035681"/>
    </source>
</evidence>
<dbReference type="SUPFAM" id="SSF49764">
    <property type="entry name" value="HSP20-like chaperones"/>
    <property type="match status" value="1"/>
</dbReference>
<name>A0AAF5DDS4_STRER</name>
<feature type="domain" description="SHSP" evidence="5">
    <location>
        <begin position="108"/>
        <end position="216"/>
    </location>
</feature>
<dbReference type="Gene3D" id="2.60.40.790">
    <property type="match status" value="1"/>
</dbReference>
<evidence type="ECO:0000259" key="5">
    <source>
        <dbReference type="PROSITE" id="PS01031"/>
    </source>
</evidence>
<accession>A0AAF5DDS4</accession>
<evidence type="ECO:0000313" key="7">
    <source>
        <dbReference type="WBParaSite" id="TCONS_00010704.p1"/>
    </source>
</evidence>
<dbReference type="GO" id="GO:0005737">
    <property type="term" value="C:cytoplasm"/>
    <property type="evidence" value="ECO:0007669"/>
    <property type="project" value="UniProtKB-ARBA"/>
</dbReference>
<dbReference type="NCBIfam" id="TIGR01999">
    <property type="entry name" value="iscU"/>
    <property type="match status" value="1"/>
</dbReference>
<dbReference type="AlphaFoldDB" id="A0AAF5DDS4"/>
<dbReference type="WBParaSite" id="TCONS_00010704.p1">
    <property type="protein sequence ID" value="TCONS_00010704.p1"/>
    <property type="gene ID" value="XLOC_004203"/>
</dbReference>
<evidence type="ECO:0000256" key="4">
    <source>
        <dbReference type="RuleBase" id="RU362089"/>
    </source>
</evidence>
<proteinExistence type="inferred from homology"/>
<dbReference type="GO" id="GO:0016226">
    <property type="term" value="P:iron-sulfur cluster assembly"/>
    <property type="evidence" value="ECO:0007669"/>
    <property type="project" value="UniProtKB-UniRule"/>
</dbReference>
<dbReference type="SUPFAM" id="SSF82649">
    <property type="entry name" value="SufE/NifU"/>
    <property type="match status" value="1"/>
</dbReference>
<dbReference type="InterPro" id="IPR008978">
    <property type="entry name" value="HSP20-like_chaperone"/>
</dbReference>
<evidence type="ECO:0000256" key="1">
    <source>
        <dbReference type="ARBA" id="ARBA00006420"/>
    </source>
</evidence>
<comment type="similarity">
    <text evidence="1 4">Belongs to the NifU family.</text>
</comment>
<dbReference type="Gene3D" id="3.90.1010.10">
    <property type="match status" value="1"/>
</dbReference>